<dbReference type="PIRSF" id="PIRSF021441">
    <property type="entry name" value="DUF1453"/>
    <property type="match status" value="1"/>
</dbReference>
<feature type="transmembrane region" description="Helical" evidence="1">
    <location>
        <begin position="66"/>
        <end position="85"/>
    </location>
</feature>
<feature type="transmembrane region" description="Helical" evidence="1">
    <location>
        <begin position="130"/>
        <end position="149"/>
    </location>
</feature>
<dbReference type="InterPro" id="IPR058247">
    <property type="entry name" value="DUF1453"/>
</dbReference>
<feature type="transmembrane region" description="Helical" evidence="1">
    <location>
        <begin position="42"/>
        <end position="60"/>
    </location>
</feature>
<dbReference type="AlphaFoldDB" id="A0A5C4T7U6"/>
<name>A0A5C4T7U6_9BACL</name>
<dbReference type="Proteomes" id="UP000307943">
    <property type="component" value="Unassembled WGS sequence"/>
</dbReference>
<dbReference type="PANTHER" id="PTHR39164:SF1">
    <property type="entry name" value="PROTEIN CCDC"/>
    <property type="match status" value="1"/>
</dbReference>
<evidence type="ECO:0000313" key="3">
    <source>
        <dbReference type="Proteomes" id="UP000307943"/>
    </source>
</evidence>
<evidence type="ECO:0000256" key="1">
    <source>
        <dbReference type="SAM" id="Phobius"/>
    </source>
</evidence>
<feature type="transmembrane region" description="Helical" evidence="1">
    <location>
        <begin position="97"/>
        <end position="118"/>
    </location>
</feature>
<comment type="caution">
    <text evidence="2">The sequence shown here is derived from an EMBL/GenBank/DDBJ whole genome shotgun (WGS) entry which is preliminary data.</text>
</comment>
<dbReference type="OrthoDB" id="120091at2"/>
<keyword evidence="3" id="KW-1185">Reference proteome</keyword>
<proteinExistence type="predicted"/>
<gene>
    <name evidence="2" type="ORF">FE784_16275</name>
</gene>
<keyword evidence="1" id="KW-0812">Transmembrane</keyword>
<dbReference type="PANTHER" id="PTHR39164">
    <property type="entry name" value="PROTEIN CCDC"/>
    <property type="match status" value="1"/>
</dbReference>
<dbReference type="Pfam" id="PF07301">
    <property type="entry name" value="DUF1453"/>
    <property type="match status" value="1"/>
</dbReference>
<reference evidence="2 3" key="1">
    <citation type="submission" date="2019-05" db="EMBL/GenBank/DDBJ databases">
        <title>We sequenced the genome of Paenibacillus hemerocallicola KCTC 33185 for further insight into its adaptation and study the phylogeny of Paenibacillus.</title>
        <authorList>
            <person name="Narsing Rao M.P."/>
        </authorList>
    </citation>
    <scope>NUCLEOTIDE SEQUENCE [LARGE SCALE GENOMIC DNA]</scope>
    <source>
        <strain evidence="2 3">KCTC 33185</strain>
    </source>
</reference>
<dbReference type="InterPro" id="IPR031306">
    <property type="entry name" value="CcdC"/>
</dbReference>
<evidence type="ECO:0000313" key="2">
    <source>
        <dbReference type="EMBL" id="TNJ65154.1"/>
    </source>
</evidence>
<keyword evidence="1" id="KW-1133">Transmembrane helix</keyword>
<accession>A0A5C4T7U6</accession>
<dbReference type="EMBL" id="VDCQ01000021">
    <property type="protein sequence ID" value="TNJ65154.1"/>
    <property type="molecule type" value="Genomic_DNA"/>
</dbReference>
<organism evidence="2 3">
    <name type="scientific">Paenibacillus hemerocallicola</name>
    <dbReference type="NCBI Taxonomy" id="1172614"/>
    <lineage>
        <taxon>Bacteria</taxon>
        <taxon>Bacillati</taxon>
        <taxon>Bacillota</taxon>
        <taxon>Bacilli</taxon>
        <taxon>Bacillales</taxon>
        <taxon>Paenibacillaceae</taxon>
        <taxon>Paenibacillus</taxon>
    </lineage>
</organism>
<keyword evidence="1" id="KW-0472">Membrane</keyword>
<sequence>MFGVSTLSIPQIAPVAIALIGGIAVIAVRLKASAKPTSLKKILMPPLGMSTGFAMFLFPFTHIPWLWAAAALLAGALLFSYPLIWSSKFEIRDGDIYLVRSKAFVFMIIGLLVVRLLLHDLVERAVSIPQTGALFFLLAFGMIVPWRLAMARRYRAKLDSLAGRGSEAGGVA</sequence>
<protein>
    <submittedName>
        <fullName evidence="2">Cytochrome c biogenesis protein CcdC</fullName>
    </submittedName>
</protein>
<feature type="transmembrane region" description="Helical" evidence="1">
    <location>
        <begin position="12"/>
        <end position="30"/>
    </location>
</feature>